<dbReference type="OrthoDB" id="9816539at2"/>
<dbReference type="AlphaFoldDB" id="A0A1M6MVU5"/>
<reference evidence="2" key="1">
    <citation type="submission" date="2016-11" db="EMBL/GenBank/DDBJ databases">
        <authorList>
            <person name="Varghese N."/>
            <person name="Submissions S."/>
        </authorList>
    </citation>
    <scope>NUCLEOTIDE SEQUENCE [LARGE SCALE GENOMIC DNA]</scope>
    <source>
        <strain evidence="2">DSM 16219</strain>
    </source>
</reference>
<gene>
    <name evidence="1" type="ORF">SAMN02745216_02453</name>
</gene>
<evidence type="ECO:0000313" key="2">
    <source>
        <dbReference type="Proteomes" id="UP000183994"/>
    </source>
</evidence>
<dbReference type="EMBL" id="FQZU01000013">
    <property type="protein sequence ID" value="SHJ87413.1"/>
    <property type="molecule type" value="Genomic_DNA"/>
</dbReference>
<proteinExistence type="predicted"/>
<dbReference type="Proteomes" id="UP000183994">
    <property type="component" value="Unassembled WGS sequence"/>
</dbReference>
<dbReference type="InterPro" id="IPR005361">
    <property type="entry name" value="UPF0158"/>
</dbReference>
<dbReference type="RefSeq" id="WP_073476128.1">
    <property type="nucleotide sequence ID" value="NZ_FQZU01000013.1"/>
</dbReference>
<sequence>MGAKASLKAIIDDMSMNFDEATSYLERETGKVFFIADEVFSYVEDGEEGYNSSDWQEEDFELAKRILENDEAFAALPDNFEINEYRIMENFINSLDNDRVAEDLADAIQGAGAFRRFKNGIRYHGVQEDWYKFKDQALKKIAMDWCEFENIEYVDDCKD</sequence>
<keyword evidence="2" id="KW-1185">Reference proteome</keyword>
<evidence type="ECO:0000313" key="1">
    <source>
        <dbReference type="EMBL" id="SHJ87413.1"/>
    </source>
</evidence>
<dbReference type="STRING" id="1121393.SAMN02745216_02453"/>
<accession>A0A1M6MVU5</accession>
<organism evidence="1 2">
    <name type="scientific">Desulfatibacillum alkenivorans DSM 16219</name>
    <dbReference type="NCBI Taxonomy" id="1121393"/>
    <lineage>
        <taxon>Bacteria</taxon>
        <taxon>Pseudomonadati</taxon>
        <taxon>Thermodesulfobacteriota</taxon>
        <taxon>Desulfobacteria</taxon>
        <taxon>Desulfobacterales</taxon>
        <taxon>Desulfatibacillaceae</taxon>
        <taxon>Desulfatibacillum</taxon>
    </lineage>
</organism>
<dbReference type="Pfam" id="PF03682">
    <property type="entry name" value="UPF0158"/>
    <property type="match status" value="1"/>
</dbReference>
<name>A0A1M6MVU5_9BACT</name>
<protein>
    <submittedName>
        <fullName evidence="1">Uncharacterized protein family (UPF0158)</fullName>
    </submittedName>
</protein>